<dbReference type="KEGG" id="ote:Oter_3529"/>
<dbReference type="InterPro" id="IPR036412">
    <property type="entry name" value="HAD-like_sf"/>
</dbReference>
<dbReference type="OrthoDB" id="9794086at2"/>
<name>B1ZVD9_OPITP</name>
<evidence type="ECO:0000256" key="2">
    <source>
        <dbReference type="ARBA" id="ARBA00004818"/>
    </source>
</evidence>
<dbReference type="PANTHER" id="PTHR43434">
    <property type="entry name" value="PHOSPHOGLYCOLATE PHOSPHATASE"/>
    <property type="match status" value="1"/>
</dbReference>
<keyword evidence="5" id="KW-0378">Hydrolase</keyword>
<dbReference type="Gene3D" id="1.10.150.240">
    <property type="entry name" value="Putative phosphatase, domain 2"/>
    <property type="match status" value="1"/>
</dbReference>
<dbReference type="InterPro" id="IPR023198">
    <property type="entry name" value="PGP-like_dom2"/>
</dbReference>
<comment type="catalytic activity">
    <reaction evidence="1">
        <text>2-phosphoglycolate + H2O = glycolate + phosphate</text>
        <dbReference type="Rhea" id="RHEA:14369"/>
        <dbReference type="ChEBI" id="CHEBI:15377"/>
        <dbReference type="ChEBI" id="CHEBI:29805"/>
        <dbReference type="ChEBI" id="CHEBI:43474"/>
        <dbReference type="ChEBI" id="CHEBI:58033"/>
        <dbReference type="EC" id="3.1.3.18"/>
    </reaction>
</comment>
<evidence type="ECO:0000256" key="4">
    <source>
        <dbReference type="ARBA" id="ARBA00013078"/>
    </source>
</evidence>
<dbReference type="SUPFAM" id="SSF56784">
    <property type="entry name" value="HAD-like"/>
    <property type="match status" value="1"/>
</dbReference>
<gene>
    <name evidence="5" type="ordered locus">Oter_3529</name>
</gene>
<dbReference type="AlphaFoldDB" id="B1ZVD9"/>
<dbReference type="InterPro" id="IPR050155">
    <property type="entry name" value="HAD-like_hydrolase_sf"/>
</dbReference>
<dbReference type="STRING" id="452637.Oter_3529"/>
<protein>
    <recommendedName>
        <fullName evidence="4">phosphoglycolate phosphatase</fullName>
        <ecNumber evidence="4">3.1.3.18</ecNumber>
    </recommendedName>
</protein>
<evidence type="ECO:0000313" key="5">
    <source>
        <dbReference type="EMBL" id="ACB76806.1"/>
    </source>
</evidence>
<dbReference type="Pfam" id="PF13419">
    <property type="entry name" value="HAD_2"/>
    <property type="match status" value="1"/>
</dbReference>
<dbReference type="EC" id="3.1.3.18" evidence="4"/>
<accession>B1ZVD9</accession>
<dbReference type="SFLD" id="SFLDS00003">
    <property type="entry name" value="Haloacid_Dehalogenase"/>
    <property type="match status" value="1"/>
</dbReference>
<sequence length="220" mass="25255">MASPRYRHIIWDWNGTLLDDLDLCIEIMNGLLAPRGLAVLDRARHHALFDFPVRDYYRRLGFDTQRDPFERLSVDFIDVYDRRRWECRLHAEAEAMLRAARTAGISQSILSAYRQETLQEIVRHLGLADYFIRMIGLDNIYAHSKVELGRAWLQELGLPRDQVVLVGDTRHDHEVAQALEVDCVLVTWGHHSLEKLQTPGTRVVPNFSALATELGLAVTA</sequence>
<evidence type="ECO:0000256" key="1">
    <source>
        <dbReference type="ARBA" id="ARBA00000830"/>
    </source>
</evidence>
<dbReference type="InterPro" id="IPR023214">
    <property type="entry name" value="HAD_sf"/>
</dbReference>
<comment type="pathway">
    <text evidence="2">Organic acid metabolism; glycolate biosynthesis; glycolate from 2-phosphoglycolate: step 1/1.</text>
</comment>
<dbReference type="RefSeq" id="WP_012376335.1">
    <property type="nucleotide sequence ID" value="NC_010571.1"/>
</dbReference>
<keyword evidence="6" id="KW-1185">Reference proteome</keyword>
<dbReference type="GO" id="GO:0006281">
    <property type="term" value="P:DNA repair"/>
    <property type="evidence" value="ECO:0007669"/>
    <property type="project" value="TreeGrafter"/>
</dbReference>
<dbReference type="eggNOG" id="COG0546">
    <property type="taxonomic scope" value="Bacteria"/>
</dbReference>
<reference evidence="5 6" key="1">
    <citation type="journal article" date="2011" name="J. Bacteriol.">
        <title>Genome sequence of the verrucomicrobium Opitutus terrae PB90-1, an abundant inhabitant of rice paddy soil ecosystems.</title>
        <authorList>
            <person name="van Passel M.W."/>
            <person name="Kant R."/>
            <person name="Palva A."/>
            <person name="Copeland A."/>
            <person name="Lucas S."/>
            <person name="Lapidus A."/>
            <person name="Glavina del Rio T."/>
            <person name="Pitluck S."/>
            <person name="Goltsman E."/>
            <person name="Clum A."/>
            <person name="Sun H."/>
            <person name="Schmutz J."/>
            <person name="Larimer F.W."/>
            <person name="Land M.L."/>
            <person name="Hauser L."/>
            <person name="Kyrpides N."/>
            <person name="Mikhailova N."/>
            <person name="Richardson P.P."/>
            <person name="Janssen P.H."/>
            <person name="de Vos W.M."/>
            <person name="Smidt H."/>
        </authorList>
    </citation>
    <scope>NUCLEOTIDE SEQUENCE [LARGE SCALE GENOMIC DNA]</scope>
    <source>
        <strain evidence="6">DSM 11246 / JCM 15787 / PB90-1</strain>
    </source>
</reference>
<dbReference type="InterPro" id="IPR041492">
    <property type="entry name" value="HAD_2"/>
</dbReference>
<comment type="similarity">
    <text evidence="3">Belongs to the HAD-like hydrolase superfamily. CbbY/CbbZ/Gph/YieH family.</text>
</comment>
<organism evidence="5 6">
    <name type="scientific">Opitutus terrae (strain DSM 11246 / JCM 15787 / PB90-1)</name>
    <dbReference type="NCBI Taxonomy" id="452637"/>
    <lineage>
        <taxon>Bacteria</taxon>
        <taxon>Pseudomonadati</taxon>
        <taxon>Verrucomicrobiota</taxon>
        <taxon>Opitutia</taxon>
        <taxon>Opitutales</taxon>
        <taxon>Opitutaceae</taxon>
        <taxon>Opitutus</taxon>
    </lineage>
</organism>
<dbReference type="Proteomes" id="UP000007013">
    <property type="component" value="Chromosome"/>
</dbReference>
<dbReference type="SFLD" id="SFLDG01129">
    <property type="entry name" value="C1.5:_HAD__Beta-PGM__Phosphata"/>
    <property type="match status" value="1"/>
</dbReference>
<dbReference type="HOGENOM" id="CLU_045011_19_2_0"/>
<dbReference type="PANTHER" id="PTHR43434:SF1">
    <property type="entry name" value="PHOSPHOGLYCOLATE PHOSPHATASE"/>
    <property type="match status" value="1"/>
</dbReference>
<evidence type="ECO:0000256" key="3">
    <source>
        <dbReference type="ARBA" id="ARBA00006171"/>
    </source>
</evidence>
<evidence type="ECO:0000313" key="6">
    <source>
        <dbReference type="Proteomes" id="UP000007013"/>
    </source>
</evidence>
<dbReference type="GO" id="GO:0005829">
    <property type="term" value="C:cytosol"/>
    <property type="evidence" value="ECO:0007669"/>
    <property type="project" value="TreeGrafter"/>
</dbReference>
<dbReference type="GO" id="GO:0008967">
    <property type="term" value="F:phosphoglycolate phosphatase activity"/>
    <property type="evidence" value="ECO:0007669"/>
    <property type="project" value="UniProtKB-EC"/>
</dbReference>
<proteinExistence type="inferred from homology"/>
<dbReference type="EMBL" id="CP001032">
    <property type="protein sequence ID" value="ACB76806.1"/>
    <property type="molecule type" value="Genomic_DNA"/>
</dbReference>
<dbReference type="Gene3D" id="3.40.50.1000">
    <property type="entry name" value="HAD superfamily/HAD-like"/>
    <property type="match status" value="1"/>
</dbReference>